<accession>A0A7X5HTX0</accession>
<feature type="transmembrane region" description="Helical" evidence="1">
    <location>
        <begin position="47"/>
        <end position="67"/>
    </location>
</feature>
<comment type="caution">
    <text evidence="2">The sequence shown here is derived from an EMBL/GenBank/DDBJ whole genome shotgun (WGS) entry which is preliminary data.</text>
</comment>
<proteinExistence type="predicted"/>
<keyword evidence="3" id="KW-1185">Reference proteome</keyword>
<reference evidence="2 3" key="1">
    <citation type="submission" date="2020-01" db="EMBL/GenBank/DDBJ databases">
        <title>Anaeroalcalibacter tamaniensis gen. nov., sp. nov., moderately halophilic strictly anaerobic fermenter bacterium from mud volcano of Taman peninsula.</title>
        <authorList>
            <person name="Frolova A."/>
            <person name="Merkel A.Y."/>
            <person name="Slobodkin A.I."/>
        </authorList>
    </citation>
    <scope>NUCLEOTIDE SEQUENCE [LARGE SCALE GENOMIC DNA]</scope>
    <source>
        <strain evidence="2 3">F-3ap</strain>
    </source>
</reference>
<dbReference type="InterPro" id="IPR010380">
    <property type="entry name" value="DUF975"/>
</dbReference>
<evidence type="ECO:0000256" key="1">
    <source>
        <dbReference type="SAM" id="Phobius"/>
    </source>
</evidence>
<feature type="transmembrane region" description="Helical" evidence="1">
    <location>
        <begin position="21"/>
        <end position="41"/>
    </location>
</feature>
<feature type="transmembrane region" description="Helical" evidence="1">
    <location>
        <begin position="157"/>
        <end position="180"/>
    </location>
</feature>
<dbReference type="Proteomes" id="UP000461585">
    <property type="component" value="Unassembled WGS sequence"/>
</dbReference>
<keyword evidence="1" id="KW-0812">Transmembrane</keyword>
<dbReference type="EMBL" id="JAAEEH010000004">
    <property type="protein sequence ID" value="NDL66592.1"/>
    <property type="molecule type" value="Genomic_DNA"/>
</dbReference>
<keyword evidence="1" id="KW-0472">Membrane</keyword>
<evidence type="ECO:0000313" key="3">
    <source>
        <dbReference type="Proteomes" id="UP000461585"/>
    </source>
</evidence>
<dbReference type="AlphaFoldDB" id="A0A7X5HTX0"/>
<dbReference type="PANTHER" id="PTHR40076">
    <property type="entry name" value="MEMBRANE PROTEIN-RELATED"/>
    <property type="match status" value="1"/>
</dbReference>
<name>A0A7X5HTX0_9FIRM</name>
<evidence type="ECO:0000313" key="2">
    <source>
        <dbReference type="EMBL" id="NDL66592.1"/>
    </source>
</evidence>
<sequence length="203" mass="22716">MEMRENRELRSEARAALSGKWPVPVGALLVMMVLLTALAGIPVLGGFGTLLLSGAVATGICNFFLQFTKTGEPVFEEVFAGFRVFVKAFAIHVITSVIILLWTLLLVVPGIIAAIRYSQVYFILAENPDMDLQEVLERSKSMMEGFKGRYFLLQLSFFGWMLVCVFTLGIGFLFLGPYVAQTLTLFYRERRIAYDAGYGMDRL</sequence>
<dbReference type="RefSeq" id="WP_162369322.1">
    <property type="nucleotide sequence ID" value="NZ_JAAEEH010000004.1"/>
</dbReference>
<dbReference type="Pfam" id="PF06161">
    <property type="entry name" value="DUF975"/>
    <property type="match status" value="1"/>
</dbReference>
<protein>
    <submittedName>
        <fullName evidence="2">DUF975 family protein</fullName>
    </submittedName>
</protein>
<keyword evidence="1" id="KW-1133">Transmembrane helix</keyword>
<organism evidence="2 3">
    <name type="scientific">Anaerotalea alkaliphila</name>
    <dbReference type="NCBI Taxonomy" id="2662126"/>
    <lineage>
        <taxon>Bacteria</taxon>
        <taxon>Bacillati</taxon>
        <taxon>Bacillota</taxon>
        <taxon>Clostridia</taxon>
        <taxon>Eubacteriales</taxon>
        <taxon>Anaerotalea</taxon>
    </lineage>
</organism>
<gene>
    <name evidence="2" type="ORF">GXN74_02355</name>
</gene>
<dbReference type="PANTHER" id="PTHR40076:SF1">
    <property type="entry name" value="MEMBRANE PROTEIN"/>
    <property type="match status" value="1"/>
</dbReference>
<feature type="transmembrane region" description="Helical" evidence="1">
    <location>
        <begin position="88"/>
        <end position="115"/>
    </location>
</feature>